<dbReference type="Proteomes" id="UP000663891">
    <property type="component" value="Unassembled WGS sequence"/>
</dbReference>
<dbReference type="OrthoDB" id="10027211at2759"/>
<gene>
    <name evidence="1" type="ORF">VCS650_LOCUS34955</name>
</gene>
<name>A0A815ISW1_9BILA</name>
<protein>
    <submittedName>
        <fullName evidence="1">Uncharacterized protein</fullName>
    </submittedName>
</protein>
<proteinExistence type="predicted"/>
<accession>A0A815ISW1</accession>
<evidence type="ECO:0000313" key="1">
    <source>
        <dbReference type="EMBL" id="CAF1372788.1"/>
    </source>
</evidence>
<comment type="caution">
    <text evidence="1">The sequence shown here is derived from an EMBL/GenBank/DDBJ whole genome shotgun (WGS) entry which is preliminary data.</text>
</comment>
<organism evidence="1 2">
    <name type="scientific">Adineta steineri</name>
    <dbReference type="NCBI Taxonomy" id="433720"/>
    <lineage>
        <taxon>Eukaryota</taxon>
        <taxon>Metazoa</taxon>
        <taxon>Spiralia</taxon>
        <taxon>Gnathifera</taxon>
        <taxon>Rotifera</taxon>
        <taxon>Eurotatoria</taxon>
        <taxon>Bdelloidea</taxon>
        <taxon>Adinetida</taxon>
        <taxon>Adinetidae</taxon>
        <taxon>Adineta</taxon>
    </lineage>
</organism>
<evidence type="ECO:0000313" key="2">
    <source>
        <dbReference type="Proteomes" id="UP000663891"/>
    </source>
</evidence>
<sequence>MGNCIGKKSGAKNKHHQYTSSIVSTTKLYDKRRTNIRRTRLVSSSSSKQTRIRISHLPDVVESKTLFNDNEEKVIQSPISLSTTDNDEQFIFIHTSETSLPIELPNECNEYQTDEITIDFSEKDVTDSMVLITKDQDVTMKDLVDNEIEINDDQEVPNFTEELLPDSIVSSPSPSLIDSTFSSLSYNTTPFSSQDQLIISSSTSSDDTHPILSSNQLINCTKILSLPYTEQIYIDNQSSNEIFSPILPISISRCKNNLFLNEFHQNIVSHKCLTLSSIIDDLAQQQFIRIHRRTKSQLIEHKQFECVQLNDINKFDKPPLIFDNDQKFVYITKYARWNEFQSVTCATKDALRNFSSCDHCLSIFSGAKLNQYLHPFLYANITYNFVQTYFNEINNNNNIFGYVSQVNSHYIQQTIINNSKLTYSYDLDVDHTKFYFVLRIQSWPKEIRSIFEQRQRLWPLNIENLFTNTCFIRFIGTQNEISTTDKCHTCDKLLSPLINSSWSYTYAAIENQLILAMSDEHIRFASIVWNYLHAKTHGQLSFNIFKHTLFYFFEQYSIETFLTSDLLNYIHDFIDFLSNCYQRKSFPHYFNSNYNFYNDNISLHFLTMKITYLDLKKFSVYLLPKSSLYLYHLMYLIEFQSKFLHYLSSLKTNLSQTILETHEFVIKQLSSNVKTYKKQFDSMIPIKSYRPLTLDCLYRYQEENVQIILDYLPLLREKEPSLLTHSLWSIYIQYFNSLFDDLFIS</sequence>
<dbReference type="AlphaFoldDB" id="A0A815ISW1"/>
<reference evidence="1" key="1">
    <citation type="submission" date="2021-02" db="EMBL/GenBank/DDBJ databases">
        <authorList>
            <person name="Nowell W R."/>
        </authorList>
    </citation>
    <scope>NUCLEOTIDE SEQUENCE</scope>
</reference>
<dbReference type="Gene3D" id="1.10.1410.40">
    <property type="match status" value="1"/>
</dbReference>
<dbReference type="EMBL" id="CAJNON010000763">
    <property type="protein sequence ID" value="CAF1372788.1"/>
    <property type="molecule type" value="Genomic_DNA"/>
</dbReference>